<organism evidence="1">
    <name type="scientific">Blastobotrys adeninivorans</name>
    <name type="common">Yeast</name>
    <name type="synonym">Arxula adeninivorans</name>
    <dbReference type="NCBI Taxonomy" id="409370"/>
    <lineage>
        <taxon>Eukaryota</taxon>
        <taxon>Fungi</taxon>
        <taxon>Dikarya</taxon>
        <taxon>Ascomycota</taxon>
        <taxon>Saccharomycotina</taxon>
        <taxon>Dipodascomycetes</taxon>
        <taxon>Dipodascales</taxon>
        <taxon>Trichomonascaceae</taxon>
        <taxon>Blastobotrys</taxon>
    </lineage>
</organism>
<reference evidence="1" key="1">
    <citation type="submission" date="2014-02" db="EMBL/GenBank/DDBJ databases">
        <authorList>
            <person name="Genoscope - CEA"/>
        </authorList>
    </citation>
    <scope>NUCLEOTIDE SEQUENCE</scope>
    <source>
        <strain evidence="1">LS3</strain>
    </source>
</reference>
<accession>A0A060T007</accession>
<evidence type="ECO:0000313" key="1">
    <source>
        <dbReference type="EMBL" id="CDP34460.1"/>
    </source>
</evidence>
<dbReference type="AlphaFoldDB" id="A0A060T007"/>
<reference evidence="1" key="2">
    <citation type="submission" date="2014-06" db="EMBL/GenBank/DDBJ databases">
        <title>The complete genome of Blastobotrys (Arxula) adeninivorans LS3 - a yeast of biotechnological interest.</title>
        <authorList>
            <person name="Kunze G."/>
            <person name="Gaillardin C."/>
            <person name="Czernicka M."/>
            <person name="Durrens P."/>
            <person name="Martin T."/>
            <person name="Boer E."/>
            <person name="Gabaldon T."/>
            <person name="Cruz J."/>
            <person name="Talla E."/>
            <person name="Marck C."/>
            <person name="Goffeau A."/>
            <person name="Barbe V."/>
            <person name="Baret P."/>
            <person name="Baronian K."/>
            <person name="Beier S."/>
            <person name="Bleykasten C."/>
            <person name="Bode R."/>
            <person name="Casaregola S."/>
            <person name="Despons L."/>
            <person name="Fairhead C."/>
            <person name="Giersberg M."/>
            <person name="Gierski P."/>
            <person name="Hahnel U."/>
            <person name="Hartmann A."/>
            <person name="Jankowska D."/>
            <person name="Jubin C."/>
            <person name="Jung P."/>
            <person name="Lafontaine I."/>
            <person name="Leh-Louis V."/>
            <person name="Lemaire M."/>
            <person name="Marcet-Houben M."/>
            <person name="Mascher M."/>
            <person name="Morel G."/>
            <person name="Richard G.-F."/>
            <person name="Riechen J."/>
            <person name="Sacerdot C."/>
            <person name="Sarkar A."/>
            <person name="Savel G."/>
            <person name="Schacherer J."/>
            <person name="Sherman D."/>
            <person name="Straub M.-L."/>
            <person name="Stein N."/>
            <person name="Thierry A."/>
            <person name="Trautwein-Schult A."/>
            <person name="Westhof E."/>
            <person name="Worch S."/>
            <person name="Dujon B."/>
            <person name="Souciet J.-L."/>
            <person name="Wincker P."/>
            <person name="Scholz U."/>
            <person name="Neuveglise N."/>
        </authorList>
    </citation>
    <scope>NUCLEOTIDE SEQUENCE</scope>
    <source>
        <strain evidence="1">LS3</strain>
    </source>
</reference>
<dbReference type="EMBL" id="HG937693">
    <property type="protein sequence ID" value="CDP34460.1"/>
    <property type="molecule type" value="Genomic_DNA"/>
</dbReference>
<gene>
    <name evidence="1" type="ORF">GNLVRS02_ARAD1C13002g</name>
</gene>
<sequence length="63" mass="7334">MTPRTTLVETLARLSKERGRALERRTFMMQHRALGVDAVENVDAQLRTIDARMKTVKQQLEKH</sequence>
<protein>
    <submittedName>
        <fullName evidence="1">ARAD1C13002p</fullName>
    </submittedName>
</protein>
<name>A0A060T007_BLAAD</name>
<proteinExistence type="predicted"/>